<protein>
    <submittedName>
        <fullName evidence="6">Predicted arabinose efflux permease, MFS family</fullName>
    </submittedName>
</protein>
<dbReference type="STRING" id="115783.SAMN02745119_01026"/>
<organism evidence="6 7">
    <name type="scientific">Trichlorobacter thiogenes</name>
    <dbReference type="NCBI Taxonomy" id="115783"/>
    <lineage>
        <taxon>Bacteria</taxon>
        <taxon>Pseudomonadati</taxon>
        <taxon>Thermodesulfobacteriota</taxon>
        <taxon>Desulfuromonadia</taxon>
        <taxon>Geobacterales</taxon>
        <taxon>Geobacteraceae</taxon>
        <taxon>Trichlorobacter</taxon>
    </lineage>
</organism>
<evidence type="ECO:0000256" key="4">
    <source>
        <dbReference type="SAM" id="Phobius"/>
    </source>
</evidence>
<dbReference type="InterPro" id="IPR052714">
    <property type="entry name" value="MFS_Exporter"/>
</dbReference>
<feature type="transmembrane region" description="Helical" evidence="4">
    <location>
        <begin position="323"/>
        <end position="349"/>
    </location>
</feature>
<accession>A0A1T4LRV8</accession>
<name>A0A1T4LRV8_9BACT</name>
<dbReference type="Proteomes" id="UP000190102">
    <property type="component" value="Unassembled WGS sequence"/>
</dbReference>
<dbReference type="AlphaFoldDB" id="A0A1T4LRV8"/>
<dbReference type="CDD" id="cd17325">
    <property type="entry name" value="MFS_MdtG_SLC18_like"/>
    <property type="match status" value="1"/>
</dbReference>
<feature type="transmembrane region" description="Helical" evidence="4">
    <location>
        <begin position="267"/>
        <end position="287"/>
    </location>
</feature>
<evidence type="ECO:0000313" key="6">
    <source>
        <dbReference type="EMBL" id="SJZ57460.1"/>
    </source>
</evidence>
<feature type="transmembrane region" description="Helical" evidence="4">
    <location>
        <begin position="388"/>
        <end position="409"/>
    </location>
</feature>
<feature type="transmembrane region" description="Helical" evidence="4">
    <location>
        <begin position="361"/>
        <end position="382"/>
    </location>
</feature>
<keyword evidence="1 4" id="KW-0812">Transmembrane</keyword>
<dbReference type="InterPro" id="IPR011701">
    <property type="entry name" value="MFS"/>
</dbReference>
<dbReference type="PANTHER" id="PTHR23531:SF1">
    <property type="entry name" value="QUINOLENE RESISTANCE PROTEIN NORA"/>
    <property type="match status" value="1"/>
</dbReference>
<dbReference type="PROSITE" id="PS50850">
    <property type="entry name" value="MFS"/>
    <property type="match status" value="1"/>
</dbReference>
<feature type="transmembrane region" description="Helical" evidence="4">
    <location>
        <begin position="67"/>
        <end position="87"/>
    </location>
</feature>
<proteinExistence type="predicted"/>
<keyword evidence="7" id="KW-1185">Reference proteome</keyword>
<evidence type="ECO:0000259" key="5">
    <source>
        <dbReference type="PROSITE" id="PS50850"/>
    </source>
</evidence>
<dbReference type="InterPro" id="IPR036259">
    <property type="entry name" value="MFS_trans_sf"/>
</dbReference>
<sequence length="420" mass="44191">MSATCRRNGKNSGTCWLSAKEMGEVMAVRNQQLFQGLFLINFLISLGFGVSDAFFPLYCQSIGARGLLLGVAVGGYALSKIIFSPIMGSLADRFGRRQLVITSLLVYLLVSCSYLVTNNLVVVVCLRLLQGAGCAMFRPVVQTLIADHTSSQQWGKAMGSFDISFYAALSCGPIIGGIIMDQAGFQGLFSVLIICSMAALGLAFAIIPRQLRPSQASAEIPVQPGISALYRQSGTLQGLLLFIFGRACGITACGTFLPILLSSKLGMSGVQVGIIMASATLIMTLLLRPAGRIADRVPRRLLVICGGTMVPLLYMLLPVAADFMQMLGVTLGIGAFSALSQPATSALLAEEGQRLGMGTSIGTFHAFLNLGFVAGPLVGSLLQSSAGLQGVFIAIGLIGLCTVAGFILNKPMRKLATARV</sequence>
<dbReference type="EMBL" id="FUWR01000003">
    <property type="protein sequence ID" value="SJZ57460.1"/>
    <property type="molecule type" value="Genomic_DNA"/>
</dbReference>
<dbReference type="SUPFAM" id="SSF103473">
    <property type="entry name" value="MFS general substrate transporter"/>
    <property type="match status" value="1"/>
</dbReference>
<gene>
    <name evidence="6" type="ORF">SAMN02745119_01026</name>
</gene>
<keyword evidence="2 4" id="KW-1133">Transmembrane helix</keyword>
<dbReference type="InterPro" id="IPR020846">
    <property type="entry name" value="MFS_dom"/>
</dbReference>
<dbReference type="PANTHER" id="PTHR23531">
    <property type="entry name" value="QUINOLENE RESISTANCE PROTEIN NORA"/>
    <property type="match status" value="1"/>
</dbReference>
<evidence type="ECO:0000256" key="2">
    <source>
        <dbReference type="ARBA" id="ARBA00022989"/>
    </source>
</evidence>
<evidence type="ECO:0000256" key="3">
    <source>
        <dbReference type="ARBA" id="ARBA00023136"/>
    </source>
</evidence>
<reference evidence="7" key="1">
    <citation type="submission" date="2017-02" db="EMBL/GenBank/DDBJ databases">
        <authorList>
            <person name="Varghese N."/>
            <person name="Submissions S."/>
        </authorList>
    </citation>
    <scope>NUCLEOTIDE SEQUENCE [LARGE SCALE GENOMIC DNA]</scope>
    <source>
        <strain evidence="7">ATCC BAA-34</strain>
    </source>
</reference>
<feature type="transmembrane region" description="Helical" evidence="4">
    <location>
        <begin position="99"/>
        <end position="129"/>
    </location>
</feature>
<feature type="domain" description="Major facilitator superfamily (MFS) profile" evidence="5">
    <location>
        <begin position="33"/>
        <end position="414"/>
    </location>
</feature>
<feature type="transmembrane region" description="Helical" evidence="4">
    <location>
        <begin position="239"/>
        <end position="261"/>
    </location>
</feature>
<dbReference type="GO" id="GO:0022857">
    <property type="term" value="F:transmembrane transporter activity"/>
    <property type="evidence" value="ECO:0007669"/>
    <property type="project" value="InterPro"/>
</dbReference>
<dbReference type="Gene3D" id="1.20.1250.20">
    <property type="entry name" value="MFS general substrate transporter like domains"/>
    <property type="match status" value="2"/>
</dbReference>
<feature type="transmembrane region" description="Helical" evidence="4">
    <location>
        <begin position="299"/>
        <end position="317"/>
    </location>
</feature>
<evidence type="ECO:0000256" key="1">
    <source>
        <dbReference type="ARBA" id="ARBA00022692"/>
    </source>
</evidence>
<feature type="transmembrane region" description="Helical" evidence="4">
    <location>
        <begin position="33"/>
        <end position="55"/>
    </location>
</feature>
<dbReference type="Pfam" id="PF07690">
    <property type="entry name" value="MFS_1"/>
    <property type="match status" value="1"/>
</dbReference>
<feature type="transmembrane region" description="Helical" evidence="4">
    <location>
        <begin position="186"/>
        <end position="207"/>
    </location>
</feature>
<keyword evidence="3 4" id="KW-0472">Membrane</keyword>
<evidence type="ECO:0000313" key="7">
    <source>
        <dbReference type="Proteomes" id="UP000190102"/>
    </source>
</evidence>